<protein>
    <submittedName>
        <fullName evidence="2">Cytochrome bo(3) ubiquinol oxidase subunit 4</fullName>
    </submittedName>
</protein>
<keyword evidence="1" id="KW-0472">Membrane</keyword>
<proteinExistence type="predicted"/>
<organism evidence="2 3">
    <name type="scientific">Buchnera aphidicola</name>
    <name type="common">Cinara piceae</name>
    <dbReference type="NCBI Taxonomy" id="1660043"/>
    <lineage>
        <taxon>Bacteria</taxon>
        <taxon>Pseudomonadati</taxon>
        <taxon>Pseudomonadota</taxon>
        <taxon>Gammaproteobacteria</taxon>
        <taxon>Enterobacterales</taxon>
        <taxon>Erwiniaceae</taxon>
        <taxon>Buchnera</taxon>
    </lineage>
</organism>
<reference evidence="2 3" key="1">
    <citation type="submission" date="2019-02" db="EMBL/GenBank/DDBJ databases">
        <authorList>
            <person name="Manzano-Marin A."/>
            <person name="Manzano-Marin A."/>
        </authorList>
    </citation>
    <scope>NUCLEOTIDE SEQUENCE [LARGE SCALE GENOMIC DNA]</scope>
    <source>
        <strain evidence="2 3">BuCipiceae</strain>
    </source>
</reference>
<name>A0A803GD68_9GAMM</name>
<dbReference type="EMBL" id="LR217739">
    <property type="protein sequence ID" value="VFP88601.1"/>
    <property type="molecule type" value="Genomic_DNA"/>
</dbReference>
<evidence type="ECO:0000313" key="2">
    <source>
        <dbReference type="EMBL" id="VFP88601.1"/>
    </source>
</evidence>
<dbReference type="AlphaFoldDB" id="A0A803GD68"/>
<dbReference type="Proteomes" id="UP000294455">
    <property type="component" value="Chromosome"/>
</dbReference>
<feature type="transmembrane region" description="Helical" evidence="1">
    <location>
        <begin position="21"/>
        <end position="39"/>
    </location>
</feature>
<dbReference type="RefSeq" id="WP_154049349.1">
    <property type="nucleotide sequence ID" value="NZ_LR217739.1"/>
</dbReference>
<keyword evidence="1" id="KW-1133">Transmembrane helix</keyword>
<feature type="transmembrane region" description="Helical" evidence="1">
    <location>
        <begin position="51"/>
        <end position="69"/>
    </location>
</feature>
<gene>
    <name evidence="2" type="primary">cyoD</name>
    <name evidence="2" type="ORF">BUCIPICE3303_300</name>
</gene>
<keyword evidence="1" id="KW-0812">Transmembrane</keyword>
<feature type="transmembrane region" description="Helical" evidence="1">
    <location>
        <begin position="78"/>
        <end position="102"/>
    </location>
</feature>
<accession>A0A803GD68</accession>
<evidence type="ECO:0000256" key="1">
    <source>
        <dbReference type="SAM" id="Phobius"/>
    </source>
</evidence>
<sequence>MLLRKKNTLINIFAFFIKKKFFIGFFISLFFIIFCFFVLNDRLLLLNDYKYFFLFLTILQIFFYFKYFIDISFSQKNFFIILSLIFTGIIISIISIGSLWIFDHLNH</sequence>
<evidence type="ECO:0000313" key="3">
    <source>
        <dbReference type="Proteomes" id="UP000294455"/>
    </source>
</evidence>